<dbReference type="RefSeq" id="WP_073337384.1">
    <property type="nucleotide sequence ID" value="NZ_FQXM01000005.1"/>
</dbReference>
<dbReference type="Gene3D" id="3.20.20.150">
    <property type="entry name" value="Divalent-metal-dependent TIM barrel enzymes"/>
    <property type="match status" value="1"/>
</dbReference>
<feature type="domain" description="Xylose isomerase-like TIM barrel" evidence="1">
    <location>
        <begin position="24"/>
        <end position="242"/>
    </location>
</feature>
<dbReference type="SUPFAM" id="SSF51658">
    <property type="entry name" value="Xylose isomerase-like"/>
    <property type="match status" value="1"/>
</dbReference>
<dbReference type="EMBL" id="FQXM01000005">
    <property type="protein sequence ID" value="SHH42311.1"/>
    <property type="molecule type" value="Genomic_DNA"/>
</dbReference>
<dbReference type="GO" id="GO:0016853">
    <property type="term" value="F:isomerase activity"/>
    <property type="evidence" value="ECO:0007669"/>
    <property type="project" value="UniProtKB-KW"/>
</dbReference>
<dbReference type="Pfam" id="PF01261">
    <property type="entry name" value="AP_endonuc_2"/>
    <property type="match status" value="1"/>
</dbReference>
<evidence type="ECO:0000259" key="1">
    <source>
        <dbReference type="Pfam" id="PF01261"/>
    </source>
</evidence>
<dbReference type="InterPro" id="IPR036237">
    <property type="entry name" value="Xyl_isomerase-like_sf"/>
</dbReference>
<proteinExistence type="predicted"/>
<name>A0A1M5SUS4_9CLOT</name>
<dbReference type="OrthoDB" id="9815124at2"/>
<sequence>MKSNFKISGFSDEIDSDFQVQLSEIKALEIEYIEIRGVNGKSIVEHTIEEVKDIKKALDKACIKVSAIASPIGKINIEDDFEPHYELFKHTIEICKILNTKYIRLFSFFMESTEAEMHRDEVMRRLKIFKDYVEGTDIILLHENEKEIYGESPERCLDIVNTIGSPNFKLIFDPANFVQCKVESYPYAFELLKDEVIYYHIKDALSDSGQVVVPGNGNAEIKSILTRLKERQYEGFLSLEPHLGYFEGFNDLEGENHIPEFKEKSDASKFKQAAQSLKKILLEVENG</sequence>
<keyword evidence="2" id="KW-0413">Isomerase</keyword>
<evidence type="ECO:0000313" key="2">
    <source>
        <dbReference type="EMBL" id="SHH42311.1"/>
    </source>
</evidence>
<evidence type="ECO:0000313" key="3">
    <source>
        <dbReference type="Proteomes" id="UP000184447"/>
    </source>
</evidence>
<accession>A0A1M5SUS4</accession>
<dbReference type="AlphaFoldDB" id="A0A1M5SUS4"/>
<dbReference type="Proteomes" id="UP000184447">
    <property type="component" value="Unassembled WGS sequence"/>
</dbReference>
<reference evidence="2 3" key="1">
    <citation type="submission" date="2016-11" db="EMBL/GenBank/DDBJ databases">
        <authorList>
            <person name="Jaros S."/>
            <person name="Januszkiewicz K."/>
            <person name="Wedrychowicz H."/>
        </authorList>
    </citation>
    <scope>NUCLEOTIDE SEQUENCE [LARGE SCALE GENOMIC DNA]</scope>
    <source>
        <strain evidence="2 3">DSM 8605</strain>
    </source>
</reference>
<protein>
    <submittedName>
        <fullName evidence="2">Sugar phosphate isomerase/epimerase</fullName>
    </submittedName>
</protein>
<keyword evidence="3" id="KW-1185">Reference proteome</keyword>
<dbReference type="PANTHER" id="PTHR12110">
    <property type="entry name" value="HYDROXYPYRUVATE ISOMERASE"/>
    <property type="match status" value="1"/>
</dbReference>
<dbReference type="InterPro" id="IPR013022">
    <property type="entry name" value="Xyl_isomerase-like_TIM-brl"/>
</dbReference>
<organism evidence="2 3">
    <name type="scientific">Clostridium grantii DSM 8605</name>
    <dbReference type="NCBI Taxonomy" id="1121316"/>
    <lineage>
        <taxon>Bacteria</taxon>
        <taxon>Bacillati</taxon>
        <taxon>Bacillota</taxon>
        <taxon>Clostridia</taxon>
        <taxon>Eubacteriales</taxon>
        <taxon>Clostridiaceae</taxon>
        <taxon>Clostridium</taxon>
    </lineage>
</organism>
<dbReference type="InterPro" id="IPR050312">
    <property type="entry name" value="IolE/XylAMocC-like"/>
</dbReference>
<gene>
    <name evidence="2" type="ORF">SAMN02745207_01048</name>
</gene>
<dbReference type="STRING" id="1121316.SAMN02745207_01048"/>
<dbReference type="PANTHER" id="PTHR12110:SF41">
    <property type="entry name" value="INOSOSE DEHYDRATASE"/>
    <property type="match status" value="1"/>
</dbReference>